<name>A0A6J1MXR2_BICAN</name>
<evidence type="ECO:0000313" key="3">
    <source>
        <dbReference type="RefSeq" id="XP_052741337.1"/>
    </source>
</evidence>
<dbReference type="OrthoDB" id="6617263at2759"/>
<sequence>MLELKGSNLGKRQQELNEEVLKTVSENVDFNLIRDLNEQSDVDRLYKIDVASFYKNIDYIIQTLKCGDTLYISRALKHSWLYENEYSVIINPHYLHHQIFPFMSNKMKKKFLTTISVHVRNEKRSEDFYKYCLTDKTLNNIAEKFLIWASEQHKMEFISSIRNISDIKKITNIIGDSFTLAEAYLEKETSEHRNTNKQVHEFRYLIKISDKKYLDLMERYTHLNKQFHYSPAPKLGLRLSKHIITKHKDRVLRNVKLYFNKLNMSIIAKHSSVDDVKQYAFALLPNTAIDFWSMNFYEYYKKIFNILPQNEVYLFLRQIFVSKYGNEPFEMSKDFYDLKYYLILTRNEREMWALEHLKQNNELLGPDSNYLWYQFVNYDLAFSEIKKLVAVCRDHYKRSDMMNTLINSAINEEELEKLLSYYYIRHVNENEYHKMTFIDNVCEKNNIFEFGETCWNAFSKILYSTNIFSSNNSSADNKYKSFMIIYHVIHDKQIPTGLEDYVTHKSNAYNIKYDKESLYNKLTDKQINHVYQTFTTLCVNKLINFDNQTYDTIKDQAREIIDFALVIMETFDKKKDDCPDMILKYVTKDWAYYKGYYLFAKENEFTEAKLLKQLKLDFKLLLTIFPHLSSNSYSTVRINNLLKKIKIYFPNDLGNDWLSCFESILESGEHQSALLNAIVVAIFHIGSNDYKKSFVSKYVPEDSKISYDKIDRKILTIQEGICRYALYSRPPVPLEYILPYIKGDYVHYCLPMFGSYINNLPMPECIKFVSAILNTPVSIQKHGLRLAFQCFSVEDLTNIINNVWKSTKNVSLRMTIYKALFEKIKNVDQNTQIKLYEVLKRITLDLHEEDDDVVFSLLTQFHLVEQKGDFLQNAWMTVQNLPNNKYKNIQRKLMVLNEIKRDVGIIDREFCRTVILDEFVDSMLTDKHIGDIFQNNELKHLINSKWKLAAKYVVYAYYDQIERSQELLQVILHRCNGLWNITDDGTYTSRKFMFWFISEILQYTHYYTNNKTDSIPILEYILKMVSNLLPVTQIYLLYVKLNLTIISKKIIGSNECDYDHLVPENIASGLAAAVDMFLHDLKAKNILYLSLMKDIGSLLRDAIESVCFGTNIDSVDNLVTLLSYHLLESQLSESHLLALCMLPREQPESTHTWLNVISKIQNGDNEELKVYVYENFLYNFKEM</sequence>
<dbReference type="GeneID" id="112045607"/>
<evidence type="ECO:0000313" key="1">
    <source>
        <dbReference type="Proteomes" id="UP001652582"/>
    </source>
</evidence>
<dbReference type="RefSeq" id="XP_052741341.1">
    <property type="nucleotide sequence ID" value="XM_052885381.1"/>
</dbReference>
<evidence type="ECO:0000313" key="4">
    <source>
        <dbReference type="RefSeq" id="XP_052741341.1"/>
    </source>
</evidence>
<dbReference type="Proteomes" id="UP001652582">
    <property type="component" value="Chromosome 2"/>
</dbReference>
<protein>
    <submittedName>
        <fullName evidence="2 3">Uncharacterized protein LOC112045607</fullName>
    </submittedName>
</protein>
<reference evidence="1 2" key="1">
    <citation type="submission" date="2025-05" db="UniProtKB">
        <authorList>
            <consortium name="RefSeq"/>
        </authorList>
    </citation>
    <scope>NUCLEOTIDE SEQUENCE [LARGE SCALE GENOMIC DNA]</scope>
</reference>
<dbReference type="RefSeq" id="XP_023937643.2">
    <property type="nucleotide sequence ID" value="XM_024081875.2"/>
</dbReference>
<gene>
    <name evidence="2 3 4" type="primary">LOC112045607</name>
</gene>
<dbReference type="KEGG" id="bany:112045607"/>
<organism evidence="1 2">
    <name type="scientific">Bicyclus anynana</name>
    <name type="common">Squinting bush brown butterfly</name>
    <dbReference type="NCBI Taxonomy" id="110368"/>
    <lineage>
        <taxon>Eukaryota</taxon>
        <taxon>Metazoa</taxon>
        <taxon>Ecdysozoa</taxon>
        <taxon>Arthropoda</taxon>
        <taxon>Hexapoda</taxon>
        <taxon>Insecta</taxon>
        <taxon>Pterygota</taxon>
        <taxon>Neoptera</taxon>
        <taxon>Endopterygota</taxon>
        <taxon>Lepidoptera</taxon>
        <taxon>Glossata</taxon>
        <taxon>Ditrysia</taxon>
        <taxon>Papilionoidea</taxon>
        <taxon>Nymphalidae</taxon>
        <taxon>Satyrinae</taxon>
        <taxon>Satyrini</taxon>
        <taxon>Mycalesina</taxon>
        <taxon>Bicyclus</taxon>
    </lineage>
</organism>
<keyword evidence="1" id="KW-1185">Reference proteome</keyword>
<accession>A0A6J1MXR2</accession>
<proteinExistence type="predicted"/>
<dbReference type="AlphaFoldDB" id="A0A6J1MXR2"/>
<evidence type="ECO:0000313" key="2">
    <source>
        <dbReference type="RefSeq" id="XP_023937643.2"/>
    </source>
</evidence>
<dbReference type="RefSeq" id="XP_052741337.1">
    <property type="nucleotide sequence ID" value="XM_052885377.1"/>
</dbReference>